<dbReference type="SMART" id="SM00162">
    <property type="entry name" value="SAPA"/>
    <property type="match status" value="2"/>
</dbReference>
<dbReference type="KEGG" id="tca:657852"/>
<dbReference type="GO" id="GO:0016020">
    <property type="term" value="C:membrane"/>
    <property type="evidence" value="ECO:0007669"/>
    <property type="project" value="GOC"/>
</dbReference>
<keyword evidence="6" id="KW-0325">Glycoprotein</keyword>
<dbReference type="Gene3D" id="1.10.225.10">
    <property type="entry name" value="Saposin-like"/>
    <property type="match status" value="7"/>
</dbReference>
<evidence type="ECO:0000256" key="6">
    <source>
        <dbReference type="ARBA" id="ARBA00023180"/>
    </source>
</evidence>
<dbReference type="PhylomeDB" id="D6WA77"/>
<dbReference type="InterPro" id="IPR003119">
    <property type="entry name" value="SAP_A"/>
</dbReference>
<dbReference type="InterPro" id="IPR007856">
    <property type="entry name" value="SapB_1"/>
</dbReference>
<dbReference type="PANTHER" id="PTHR11480:SF3">
    <property type="entry name" value="BCDNA.GH08312"/>
    <property type="match status" value="1"/>
</dbReference>
<reference evidence="10 11" key="2">
    <citation type="journal article" date="2010" name="Nucleic Acids Res.">
        <title>BeetleBase in 2010: revisions to provide comprehensive genomic information for Tribolium castaneum.</title>
        <authorList>
            <person name="Kim H.S."/>
            <person name="Murphy T."/>
            <person name="Xia J."/>
            <person name="Caragea D."/>
            <person name="Park Y."/>
            <person name="Beeman R.W."/>
            <person name="Lorenzen M.D."/>
            <person name="Butcher S."/>
            <person name="Manak J.R."/>
            <person name="Brown S.J."/>
        </authorList>
    </citation>
    <scope>GENOME REANNOTATION</scope>
    <source>
        <strain evidence="10 11">Georgia GA2</strain>
    </source>
</reference>
<reference evidence="10 11" key="1">
    <citation type="journal article" date="2008" name="Nature">
        <title>The genome of the model beetle and pest Tribolium castaneum.</title>
        <authorList>
            <consortium name="Tribolium Genome Sequencing Consortium"/>
            <person name="Richards S."/>
            <person name="Gibbs R.A."/>
            <person name="Weinstock G.M."/>
            <person name="Brown S.J."/>
            <person name="Denell R."/>
            <person name="Beeman R.W."/>
            <person name="Gibbs R."/>
            <person name="Beeman R.W."/>
            <person name="Brown S.J."/>
            <person name="Bucher G."/>
            <person name="Friedrich M."/>
            <person name="Grimmelikhuijzen C.J."/>
            <person name="Klingler M."/>
            <person name="Lorenzen M."/>
            <person name="Richards S."/>
            <person name="Roth S."/>
            <person name="Schroder R."/>
            <person name="Tautz D."/>
            <person name="Zdobnov E.M."/>
            <person name="Muzny D."/>
            <person name="Gibbs R.A."/>
            <person name="Weinstock G.M."/>
            <person name="Attaway T."/>
            <person name="Bell S."/>
            <person name="Buhay C.J."/>
            <person name="Chandrabose M.N."/>
            <person name="Chavez D."/>
            <person name="Clerk-Blankenburg K.P."/>
            <person name="Cree A."/>
            <person name="Dao M."/>
            <person name="Davis C."/>
            <person name="Chacko J."/>
            <person name="Dinh H."/>
            <person name="Dugan-Rocha S."/>
            <person name="Fowler G."/>
            <person name="Garner T.T."/>
            <person name="Garnes J."/>
            <person name="Gnirke A."/>
            <person name="Hawes A."/>
            <person name="Hernandez J."/>
            <person name="Hines S."/>
            <person name="Holder M."/>
            <person name="Hume J."/>
            <person name="Jhangiani S.N."/>
            <person name="Joshi V."/>
            <person name="Khan Z.M."/>
            <person name="Jackson L."/>
            <person name="Kovar C."/>
            <person name="Kowis A."/>
            <person name="Lee S."/>
            <person name="Lewis L.R."/>
            <person name="Margolis J."/>
            <person name="Morgan M."/>
            <person name="Nazareth L.V."/>
            <person name="Nguyen N."/>
            <person name="Okwuonu G."/>
            <person name="Parker D."/>
            <person name="Richards S."/>
            <person name="Ruiz S.J."/>
            <person name="Santibanez J."/>
            <person name="Savard J."/>
            <person name="Scherer S.E."/>
            <person name="Schneider B."/>
            <person name="Sodergren E."/>
            <person name="Tautz D."/>
            <person name="Vattahil S."/>
            <person name="Villasana D."/>
            <person name="White C.S."/>
            <person name="Wright R."/>
            <person name="Park Y."/>
            <person name="Beeman R.W."/>
            <person name="Lord J."/>
            <person name="Oppert B."/>
            <person name="Lorenzen M."/>
            <person name="Brown S."/>
            <person name="Wang L."/>
            <person name="Savard J."/>
            <person name="Tautz D."/>
            <person name="Richards S."/>
            <person name="Weinstock G."/>
            <person name="Gibbs R.A."/>
            <person name="Liu Y."/>
            <person name="Worley K."/>
            <person name="Weinstock G."/>
            <person name="Elsik C.G."/>
            <person name="Reese J.T."/>
            <person name="Elhaik E."/>
            <person name="Landan G."/>
            <person name="Graur D."/>
            <person name="Arensburger P."/>
            <person name="Atkinson P."/>
            <person name="Beeman R.W."/>
            <person name="Beidler J."/>
            <person name="Brown S.J."/>
            <person name="Demuth J.P."/>
            <person name="Drury D.W."/>
            <person name="Du Y.Z."/>
            <person name="Fujiwara H."/>
            <person name="Lorenzen M."/>
            <person name="Maselli V."/>
            <person name="Osanai M."/>
            <person name="Park Y."/>
            <person name="Robertson H.M."/>
            <person name="Tu Z."/>
            <person name="Wang J.J."/>
            <person name="Wang S."/>
            <person name="Richards S."/>
            <person name="Song H."/>
            <person name="Zhang L."/>
            <person name="Sodergren E."/>
            <person name="Werner D."/>
            <person name="Stanke M."/>
            <person name="Morgenstern B."/>
            <person name="Solovyev V."/>
            <person name="Kosarev P."/>
            <person name="Brown G."/>
            <person name="Chen H.C."/>
            <person name="Ermolaeva O."/>
            <person name="Hlavina W."/>
            <person name="Kapustin Y."/>
            <person name="Kiryutin B."/>
            <person name="Kitts P."/>
            <person name="Maglott D."/>
            <person name="Pruitt K."/>
            <person name="Sapojnikov V."/>
            <person name="Souvorov A."/>
            <person name="Mackey A.J."/>
            <person name="Waterhouse R.M."/>
            <person name="Wyder S."/>
            <person name="Zdobnov E.M."/>
            <person name="Zdobnov E.M."/>
            <person name="Wyder S."/>
            <person name="Kriventseva E.V."/>
            <person name="Kadowaki T."/>
            <person name="Bork P."/>
            <person name="Aranda M."/>
            <person name="Bao R."/>
            <person name="Beermann A."/>
            <person name="Berns N."/>
            <person name="Bolognesi R."/>
            <person name="Bonneton F."/>
            <person name="Bopp D."/>
            <person name="Brown S.J."/>
            <person name="Bucher G."/>
            <person name="Butts T."/>
            <person name="Chaumot A."/>
            <person name="Denell R.E."/>
            <person name="Ferrier D.E."/>
            <person name="Friedrich M."/>
            <person name="Gordon C.M."/>
            <person name="Jindra M."/>
            <person name="Klingler M."/>
            <person name="Lan Q."/>
            <person name="Lattorff H.M."/>
            <person name="Laudet V."/>
            <person name="von Levetsow C."/>
            <person name="Liu Z."/>
            <person name="Lutz R."/>
            <person name="Lynch J.A."/>
            <person name="da Fonseca R.N."/>
            <person name="Posnien N."/>
            <person name="Reuter R."/>
            <person name="Roth S."/>
            <person name="Savard J."/>
            <person name="Schinko J.B."/>
            <person name="Schmitt C."/>
            <person name="Schoppmeier M."/>
            <person name="Schroder R."/>
            <person name="Shippy T.D."/>
            <person name="Simonnet F."/>
            <person name="Marques-Souza H."/>
            <person name="Tautz D."/>
            <person name="Tomoyasu Y."/>
            <person name="Trauner J."/>
            <person name="Van der Zee M."/>
            <person name="Vervoort M."/>
            <person name="Wittkopp N."/>
            <person name="Wimmer E.A."/>
            <person name="Yang X."/>
            <person name="Jones A.K."/>
            <person name="Sattelle D.B."/>
            <person name="Ebert P.R."/>
            <person name="Nelson D."/>
            <person name="Scott J.G."/>
            <person name="Beeman R.W."/>
            <person name="Muthukrishnan S."/>
            <person name="Kramer K.J."/>
            <person name="Arakane Y."/>
            <person name="Beeman R.W."/>
            <person name="Zhu Q."/>
            <person name="Hogenkamp D."/>
            <person name="Dixit R."/>
            <person name="Oppert B."/>
            <person name="Jiang H."/>
            <person name="Zou Z."/>
            <person name="Marshall J."/>
            <person name="Elpidina E."/>
            <person name="Vinokurov K."/>
            <person name="Oppert C."/>
            <person name="Zou Z."/>
            <person name="Evans J."/>
            <person name="Lu Z."/>
            <person name="Zhao P."/>
            <person name="Sumathipala N."/>
            <person name="Altincicek B."/>
            <person name="Vilcinskas A."/>
            <person name="Williams M."/>
            <person name="Hultmark D."/>
            <person name="Hetru C."/>
            <person name="Jiang H."/>
            <person name="Grimmelikhuijzen C.J."/>
            <person name="Hauser F."/>
            <person name="Cazzamali G."/>
            <person name="Williamson M."/>
            <person name="Park Y."/>
            <person name="Li B."/>
            <person name="Tanaka Y."/>
            <person name="Predel R."/>
            <person name="Neupert S."/>
            <person name="Schachtner J."/>
            <person name="Verleyen P."/>
            <person name="Raible F."/>
            <person name="Bork P."/>
            <person name="Friedrich M."/>
            <person name="Walden K.K."/>
            <person name="Robertson H.M."/>
            <person name="Angeli S."/>
            <person name="Foret S."/>
            <person name="Bucher G."/>
            <person name="Schuetz S."/>
            <person name="Maleszka R."/>
            <person name="Wimmer E.A."/>
            <person name="Beeman R.W."/>
            <person name="Lorenzen M."/>
            <person name="Tomoyasu Y."/>
            <person name="Miller S.C."/>
            <person name="Grossmann D."/>
            <person name="Bucher G."/>
        </authorList>
    </citation>
    <scope>NUCLEOTIDE SEQUENCE [LARGE SCALE GENOMIC DNA]</scope>
    <source>
        <strain evidence="10 11">Georgia GA2</strain>
    </source>
</reference>
<dbReference type="Proteomes" id="UP000007266">
    <property type="component" value="Linkage group 2"/>
</dbReference>
<evidence type="ECO:0000259" key="9">
    <source>
        <dbReference type="PROSITE" id="PS51110"/>
    </source>
</evidence>
<dbReference type="SMART" id="SM00741">
    <property type="entry name" value="SapB"/>
    <property type="match status" value="7"/>
</dbReference>
<feature type="domain" description="Saposin B-type" evidence="8">
    <location>
        <begin position="415"/>
        <end position="496"/>
    </location>
</feature>
<evidence type="ECO:0000313" key="10">
    <source>
        <dbReference type="EMBL" id="EEZ98045.1"/>
    </source>
</evidence>
<evidence type="ECO:0000256" key="5">
    <source>
        <dbReference type="ARBA" id="ARBA00023157"/>
    </source>
</evidence>
<accession>D6WA77</accession>
<dbReference type="Pfam" id="PF02199">
    <property type="entry name" value="SapA"/>
    <property type="match status" value="2"/>
</dbReference>
<keyword evidence="2" id="KW-0964">Secreted</keyword>
<dbReference type="InterPro" id="IPR051428">
    <property type="entry name" value="Sphingo_Act-Surfact_Prot"/>
</dbReference>
<gene>
    <name evidence="10" type="primary">AUGUSTUS-3.0.2_00449</name>
    <name evidence="10" type="ORF">TcasGA2_TC000449</name>
</gene>
<dbReference type="SUPFAM" id="SSF47862">
    <property type="entry name" value="Saposin"/>
    <property type="match status" value="7"/>
</dbReference>
<feature type="domain" description="Saposin B-type" evidence="8">
    <location>
        <begin position="274"/>
        <end position="354"/>
    </location>
</feature>
<sequence length="842" mass="94020">MKILILVSLVAFFAFTSGVFVPPRPGHKRLVDSKECTWGPSYWCQNLTAASDCRAVRHCIQTVWVHKQLPPDGSSICQTCLDMVKQARDQLESNETQELIKEVFEGSCHLLHFKEIVKECDKIADQYIPELIDTLASEMNPQVVCSVAGLCNSEKVQKLIAEEKGLKPQNVGTCEGCQTVVGIMEEKFNKMSRDDVLQSFLQICGRTGSLSDGCSNIVITYFNEIYNHLKDNFNPTDFCLMTGECSSKFHTHANVEITPMSHIGYVQVGGKQKDDLPCEFCEQLVTHLRDLLIANTTEHEFKRVLEGLCKQTKSFKAQCLSLVDEYYGAIYTFLVSELNANEVCVFAGICPRNNTQGVPPIMPLLPVETLEITPAPVIRVNIAKDGSSVKVMARPEEIQLPIERMMPPHAQEMYNSQTCVFCEYFLHYLQQAITTPATEEEIKEVIDKACAKLPRSINTTCVEFVDTYEPALVAILAQEIDPSQVCPLIKACPSNTRDVEVFMQQGSDGSKCPLCLFAVSKLEQMVKDKKTEQNIKAALNKLCDHLPNDIAAECNDFVNTYTDELVQLLIADLTPQEVCVYLKLCSDNKPPTGFIGGDTSTNMIADDTINGKNVKLAPVTDNPRCVLCEFIMKEVQDELKDNSTEEAIKKTVHNICNIMPKSISKECNDFVNEYADTIIQLLIEATVPSEICRMMHMCDNTQIEQAKVEIFECAICESLVYAMEKILDNPKVDHSIDHVLEKACRALPHKEQTKCTEIIEKYGKTIYNLVTHLADKGLVCKEIALCAARPARPSRPTLVGANRCTWGPSFWCASDENAEKCGKAAKVHCQQKIWLAPSAPKV</sequence>
<dbReference type="HOGENOM" id="CLU_013334_0_0_1"/>
<dbReference type="STRING" id="7070.D6WA77"/>
<organism evidence="10 11">
    <name type="scientific">Tribolium castaneum</name>
    <name type="common">Red flour beetle</name>
    <dbReference type="NCBI Taxonomy" id="7070"/>
    <lineage>
        <taxon>Eukaryota</taxon>
        <taxon>Metazoa</taxon>
        <taxon>Ecdysozoa</taxon>
        <taxon>Arthropoda</taxon>
        <taxon>Hexapoda</taxon>
        <taxon>Insecta</taxon>
        <taxon>Pterygota</taxon>
        <taxon>Neoptera</taxon>
        <taxon>Endopterygota</taxon>
        <taxon>Coleoptera</taxon>
        <taxon>Polyphaga</taxon>
        <taxon>Cucujiformia</taxon>
        <taxon>Tenebrionidae</taxon>
        <taxon>Tenebrionidae incertae sedis</taxon>
        <taxon>Tribolium</taxon>
    </lineage>
</organism>
<feature type="chain" id="PRO_5003089104" evidence="7">
    <location>
        <begin position="19"/>
        <end position="842"/>
    </location>
</feature>
<dbReference type="InterPro" id="IPR008373">
    <property type="entry name" value="Saposin"/>
</dbReference>
<feature type="domain" description="Saposin B-type" evidence="8">
    <location>
        <begin position="621"/>
        <end position="702"/>
    </location>
</feature>
<dbReference type="AlphaFoldDB" id="D6WA77"/>
<dbReference type="OMA" id="INTICDG"/>
<dbReference type="PANTHER" id="PTHR11480">
    <property type="entry name" value="SAPOSIN-RELATED"/>
    <property type="match status" value="1"/>
</dbReference>
<evidence type="ECO:0000313" key="11">
    <source>
        <dbReference type="Proteomes" id="UP000007266"/>
    </source>
</evidence>
<evidence type="ECO:0000256" key="2">
    <source>
        <dbReference type="ARBA" id="ARBA00022525"/>
    </source>
</evidence>
<dbReference type="GO" id="GO:0005615">
    <property type="term" value="C:extracellular space"/>
    <property type="evidence" value="ECO:0000318"/>
    <property type="project" value="GO_Central"/>
</dbReference>
<keyword evidence="3 7" id="KW-0732">Signal</keyword>
<dbReference type="OrthoDB" id="69496at2759"/>
<dbReference type="InterPro" id="IPR011001">
    <property type="entry name" value="Saposin-like"/>
</dbReference>
<feature type="domain" description="Saposin B-type" evidence="8">
    <location>
        <begin position="709"/>
        <end position="790"/>
    </location>
</feature>
<dbReference type="GO" id="GO:0005764">
    <property type="term" value="C:lysosome"/>
    <property type="evidence" value="ECO:0007669"/>
    <property type="project" value="InterPro"/>
</dbReference>
<feature type="domain" description="Saposin A-type" evidence="9">
    <location>
        <begin position="29"/>
        <end position="69"/>
    </location>
</feature>
<dbReference type="PROSITE" id="PS51110">
    <property type="entry name" value="SAP_A"/>
    <property type="match status" value="2"/>
</dbReference>
<feature type="domain" description="Saposin B-type" evidence="8">
    <location>
        <begin position="73"/>
        <end position="155"/>
    </location>
</feature>
<dbReference type="PROSITE" id="PS50015">
    <property type="entry name" value="SAP_B"/>
    <property type="match status" value="7"/>
</dbReference>
<dbReference type="InterPro" id="IPR008138">
    <property type="entry name" value="SapB_2"/>
</dbReference>
<dbReference type="Pfam" id="PF03489">
    <property type="entry name" value="SapB_2"/>
    <property type="match status" value="5"/>
</dbReference>
<evidence type="ECO:0000256" key="3">
    <source>
        <dbReference type="ARBA" id="ARBA00022729"/>
    </source>
</evidence>
<dbReference type="EMBL" id="KQ971312">
    <property type="protein sequence ID" value="EEZ98045.1"/>
    <property type="molecule type" value="Genomic_DNA"/>
</dbReference>
<evidence type="ECO:0000256" key="4">
    <source>
        <dbReference type="ARBA" id="ARBA00022737"/>
    </source>
</evidence>
<dbReference type="eggNOG" id="KOG1340">
    <property type="taxonomic scope" value="Eukaryota"/>
</dbReference>
<keyword evidence="11" id="KW-1185">Reference proteome</keyword>
<dbReference type="GO" id="GO:0006665">
    <property type="term" value="P:sphingolipid metabolic process"/>
    <property type="evidence" value="ECO:0007669"/>
    <property type="project" value="InterPro"/>
</dbReference>
<proteinExistence type="predicted"/>
<keyword evidence="5" id="KW-1015">Disulfide bond</keyword>
<dbReference type="Pfam" id="PF05184">
    <property type="entry name" value="SapB_1"/>
    <property type="match status" value="5"/>
</dbReference>
<dbReference type="PRINTS" id="PR01797">
    <property type="entry name" value="SAPOSIN"/>
</dbReference>
<keyword evidence="4" id="KW-0677">Repeat</keyword>
<evidence type="ECO:0000256" key="7">
    <source>
        <dbReference type="SAM" id="SignalP"/>
    </source>
</evidence>
<dbReference type="FunFam" id="1.10.225.10:FF:000002">
    <property type="entry name" value="prosaposin isoform X2"/>
    <property type="match status" value="4"/>
</dbReference>
<dbReference type="InterPro" id="IPR008139">
    <property type="entry name" value="SaposinB_dom"/>
</dbReference>
<feature type="domain" description="Saposin A-type" evidence="9">
    <location>
        <begin position="797"/>
        <end position="839"/>
    </location>
</feature>
<feature type="domain" description="Saposin B-type" evidence="8">
    <location>
        <begin position="508"/>
        <end position="589"/>
    </location>
</feature>
<protein>
    <submittedName>
        <fullName evidence="10">Prosaposin-like Protein</fullName>
    </submittedName>
</protein>
<feature type="domain" description="Saposin B-type" evidence="8">
    <location>
        <begin position="170"/>
        <end position="249"/>
    </location>
</feature>
<evidence type="ECO:0000259" key="8">
    <source>
        <dbReference type="PROSITE" id="PS50015"/>
    </source>
</evidence>
<feature type="signal peptide" evidence="7">
    <location>
        <begin position="1"/>
        <end position="18"/>
    </location>
</feature>
<comment type="subcellular location">
    <subcellularLocation>
        <location evidence="1">Secreted</location>
    </subcellularLocation>
</comment>
<name>D6WA77_TRICA</name>
<evidence type="ECO:0000256" key="1">
    <source>
        <dbReference type="ARBA" id="ARBA00004613"/>
    </source>
</evidence>